<dbReference type="HOGENOM" id="CLU_2799111_0_0_1"/>
<dbReference type="AlphaFoldDB" id="A0A061FV21"/>
<protein>
    <submittedName>
        <fullName evidence="1">Uncharacterized protein</fullName>
    </submittedName>
</protein>
<sequence length="68" mass="7815">MVDVFTSWSVVQKKVVYAFVRYKEEGKQMVTIPDGDGMLIPGRRVMVRNANSFEKKVGRLVTTQSMFQ</sequence>
<reference evidence="1 2" key="1">
    <citation type="journal article" date="2013" name="Genome Biol.">
        <title>The genome sequence of the most widely cultivated cacao type and its use to identify candidate genes regulating pod color.</title>
        <authorList>
            <person name="Motamayor J.C."/>
            <person name="Mockaitis K."/>
            <person name="Schmutz J."/>
            <person name="Haiminen N."/>
            <person name="Iii D.L."/>
            <person name="Cornejo O."/>
            <person name="Findley S.D."/>
            <person name="Zheng P."/>
            <person name="Utro F."/>
            <person name="Royaert S."/>
            <person name="Saski C."/>
            <person name="Jenkins J."/>
            <person name="Podicheti R."/>
            <person name="Zhao M."/>
            <person name="Scheffler B.E."/>
            <person name="Stack J.C."/>
            <person name="Feltus F.A."/>
            <person name="Mustiga G.M."/>
            <person name="Amores F."/>
            <person name="Phillips W."/>
            <person name="Marelli J.P."/>
            <person name="May G.D."/>
            <person name="Shapiro H."/>
            <person name="Ma J."/>
            <person name="Bustamante C.D."/>
            <person name="Schnell R.J."/>
            <person name="Main D."/>
            <person name="Gilbert D."/>
            <person name="Parida L."/>
            <person name="Kuhn D.N."/>
        </authorList>
    </citation>
    <scope>NUCLEOTIDE SEQUENCE [LARGE SCALE GENOMIC DNA]</scope>
    <source>
        <strain evidence="2">cv. Matina 1-6</strain>
    </source>
</reference>
<gene>
    <name evidence="1" type="ORF">TCM_012261</name>
</gene>
<name>A0A061FV21_THECC</name>
<evidence type="ECO:0000313" key="1">
    <source>
        <dbReference type="EMBL" id="EOY20938.1"/>
    </source>
</evidence>
<evidence type="ECO:0000313" key="2">
    <source>
        <dbReference type="Proteomes" id="UP000026915"/>
    </source>
</evidence>
<organism evidence="1 2">
    <name type="scientific">Theobroma cacao</name>
    <name type="common">Cacao</name>
    <name type="synonym">Cocoa</name>
    <dbReference type="NCBI Taxonomy" id="3641"/>
    <lineage>
        <taxon>Eukaryota</taxon>
        <taxon>Viridiplantae</taxon>
        <taxon>Streptophyta</taxon>
        <taxon>Embryophyta</taxon>
        <taxon>Tracheophyta</taxon>
        <taxon>Spermatophyta</taxon>
        <taxon>Magnoliopsida</taxon>
        <taxon>eudicotyledons</taxon>
        <taxon>Gunneridae</taxon>
        <taxon>Pentapetalae</taxon>
        <taxon>rosids</taxon>
        <taxon>malvids</taxon>
        <taxon>Malvales</taxon>
        <taxon>Malvaceae</taxon>
        <taxon>Byttnerioideae</taxon>
        <taxon>Theobroma</taxon>
    </lineage>
</organism>
<dbReference type="Proteomes" id="UP000026915">
    <property type="component" value="Chromosome 3"/>
</dbReference>
<keyword evidence="2" id="KW-1185">Reference proteome</keyword>
<proteinExistence type="predicted"/>
<accession>A0A061FV21</accession>
<dbReference type="EMBL" id="CM001881">
    <property type="protein sequence ID" value="EOY20938.1"/>
    <property type="molecule type" value="Genomic_DNA"/>
</dbReference>
<dbReference type="InParanoid" id="A0A061FV21"/>
<dbReference type="Gramene" id="EOY20938">
    <property type="protein sequence ID" value="EOY20938"/>
    <property type="gene ID" value="TCM_012261"/>
</dbReference>